<dbReference type="RefSeq" id="WP_280558235.1">
    <property type="nucleotide sequence ID" value="NZ_CP123488.1"/>
</dbReference>
<sequence>MLMETSGQLPGRRKFLEQRAILQNSLTLTRANDTATRFDRLDETRKKVVFMLANEAASRVAGMPQLTRRHLDAPFASLGEAEQAVLLLGIKRLAEFAAALPWEFEDYAAPRAEIQAMRDKPVEPKNPTN</sequence>
<dbReference type="AlphaFoldDB" id="A0AA95G4D9"/>
<evidence type="ECO:0000313" key="2">
    <source>
        <dbReference type="Proteomes" id="UP001177527"/>
    </source>
</evidence>
<protein>
    <submittedName>
        <fullName evidence="1">Uncharacterized protein</fullName>
    </submittedName>
</protein>
<proteinExistence type="predicted"/>
<dbReference type="EMBL" id="CP123488">
    <property type="protein sequence ID" value="WGL57652.1"/>
    <property type="molecule type" value="Genomic_DNA"/>
</dbReference>
<reference evidence="1" key="1">
    <citation type="submission" date="2023-04" db="EMBL/GenBank/DDBJ databases">
        <title>APH(3)-Id, a novel chromosomal aminoglycoside phosphotransferase, identified from an environmental isolate of Kluyvera intermedia DW18.</title>
        <authorList>
            <person name="Sha Y."/>
        </authorList>
    </citation>
    <scope>NUCLEOTIDE SEQUENCE</scope>
    <source>
        <strain evidence="1">DW18</strain>
    </source>
</reference>
<accession>A0AA95G4D9</accession>
<organism evidence="1 2">
    <name type="scientific">Kluyvera intermedia</name>
    <name type="common">Enterobacter intermedius</name>
    <dbReference type="NCBI Taxonomy" id="61648"/>
    <lineage>
        <taxon>Bacteria</taxon>
        <taxon>Pseudomonadati</taxon>
        <taxon>Pseudomonadota</taxon>
        <taxon>Gammaproteobacteria</taxon>
        <taxon>Enterobacterales</taxon>
        <taxon>Enterobacteriaceae</taxon>
        <taxon>Kluyvera</taxon>
    </lineage>
</organism>
<name>A0AA95G4D9_KLUIN</name>
<gene>
    <name evidence="1" type="ORF">QBD33_07725</name>
</gene>
<dbReference type="Proteomes" id="UP001177527">
    <property type="component" value="Chromosome"/>
</dbReference>
<evidence type="ECO:0000313" key="1">
    <source>
        <dbReference type="EMBL" id="WGL57652.1"/>
    </source>
</evidence>